<evidence type="ECO:0000256" key="2">
    <source>
        <dbReference type="ARBA" id="ARBA00022729"/>
    </source>
</evidence>
<keyword evidence="2" id="KW-0732">Signal</keyword>
<accession>A0A2U1CKD9</accession>
<proteinExistence type="inferred from homology"/>
<dbReference type="Gene3D" id="2.60.40.2500">
    <property type="match status" value="1"/>
</dbReference>
<comment type="caution">
    <text evidence="4">The sequence shown here is derived from an EMBL/GenBank/DDBJ whole genome shotgun (WGS) entry which is preliminary data.</text>
</comment>
<comment type="similarity">
    <text evidence="1">Belongs to the TrbG/VirB9 family.</text>
</comment>
<dbReference type="Pfam" id="PF03524">
    <property type="entry name" value="CagX"/>
    <property type="match status" value="1"/>
</dbReference>
<gene>
    <name evidence="4" type="ORF">C7440_3029</name>
</gene>
<dbReference type="EMBL" id="QEKO01000004">
    <property type="protein sequence ID" value="PVY61476.1"/>
    <property type="molecule type" value="Genomic_DNA"/>
</dbReference>
<keyword evidence="5" id="KW-1185">Reference proteome</keyword>
<dbReference type="STRING" id="1231391.GCA_000308195_02303"/>
<evidence type="ECO:0000313" key="4">
    <source>
        <dbReference type="EMBL" id="PVY61476.1"/>
    </source>
</evidence>
<dbReference type="AlphaFoldDB" id="A0A2U1CKD9"/>
<dbReference type="InterPro" id="IPR033645">
    <property type="entry name" value="VirB9/CagX/TrbG_C"/>
</dbReference>
<evidence type="ECO:0000256" key="1">
    <source>
        <dbReference type="ARBA" id="ARBA00006135"/>
    </source>
</evidence>
<dbReference type="InterPro" id="IPR018927">
    <property type="entry name" value="Pilus_synth_Q_C"/>
</dbReference>
<name>A0A2U1CKD9_9BURK</name>
<protein>
    <submittedName>
        <fullName evidence="4">Conjugative transfer protein CagX</fullName>
    </submittedName>
</protein>
<evidence type="ECO:0000259" key="3">
    <source>
        <dbReference type="Pfam" id="PF10671"/>
    </source>
</evidence>
<dbReference type="InterPro" id="IPR010258">
    <property type="entry name" value="Conjugal_tfr_TrbG/VirB9/CagX"/>
</dbReference>
<reference evidence="4 5" key="1">
    <citation type="submission" date="2018-04" db="EMBL/GenBank/DDBJ databases">
        <title>Genomic Encyclopedia of Type Strains, Phase IV (KMG-IV): sequencing the most valuable type-strain genomes for metagenomic binning, comparative biology and taxonomic classification.</title>
        <authorList>
            <person name="Goeker M."/>
        </authorList>
    </citation>
    <scope>NUCLEOTIDE SEQUENCE [LARGE SCALE GENOMIC DNA]</scope>
    <source>
        <strain evidence="4 5">DSM 10065</strain>
    </source>
</reference>
<dbReference type="Pfam" id="PF10671">
    <property type="entry name" value="TcpQ"/>
    <property type="match status" value="1"/>
</dbReference>
<dbReference type="InterPro" id="IPR038161">
    <property type="entry name" value="VirB9/CagX/TrbG_C_sf"/>
</dbReference>
<dbReference type="CDD" id="cd06911">
    <property type="entry name" value="VirB9_CagX_TrbG"/>
    <property type="match status" value="1"/>
</dbReference>
<feature type="domain" description="Toxin co-regulated pilus biosynthesis protein Q C-terminal" evidence="3">
    <location>
        <begin position="217"/>
        <end position="296"/>
    </location>
</feature>
<dbReference type="Proteomes" id="UP000246145">
    <property type="component" value="Unassembled WGS sequence"/>
</dbReference>
<organism evidence="4 5">
    <name type="scientific">Pusillimonas noertemannii</name>
    <dbReference type="NCBI Taxonomy" id="305977"/>
    <lineage>
        <taxon>Bacteria</taxon>
        <taxon>Pseudomonadati</taxon>
        <taxon>Pseudomonadota</taxon>
        <taxon>Betaproteobacteria</taxon>
        <taxon>Burkholderiales</taxon>
        <taxon>Alcaligenaceae</taxon>
        <taxon>Pusillimonas</taxon>
    </lineage>
</organism>
<evidence type="ECO:0000313" key="5">
    <source>
        <dbReference type="Proteomes" id="UP000246145"/>
    </source>
</evidence>
<dbReference type="Gene3D" id="3.55.50.70">
    <property type="match status" value="1"/>
</dbReference>
<sequence length="311" mass="33218">MCSITHGETGGTMARRSWLCAAAAVWAISASGCTNLPDWALFGPLGGEPESRVPGGYYFSWRLSGDHRAGPLQVFDDGRSTWLQFSPDQALPAIFAREGQGDRLLHYRRHGPYVVLDGVWPLLVLRAGSLESRAERMAAAGSMQGAEAGMEPAAASPVVSNEPPTALAPSGSLAIASQAIAAPVEMPAGKQDALPSGSMIEAALPEPLPKRASRAPIFQVSPQDGNIRLALRRWAASSGWTFEAEHWAVDVDIPIVGSAVFSLEFDQAVQQLLASTELSDRPLQPCFYANKVLRVVPYAQNCDRSAPLEQA</sequence>